<dbReference type="InterPro" id="IPR036873">
    <property type="entry name" value="Rhodanese-like_dom_sf"/>
</dbReference>
<dbReference type="InterPro" id="IPR052367">
    <property type="entry name" value="Thiosulfate_ST/Rhodanese-like"/>
</dbReference>
<protein>
    <submittedName>
        <fullName evidence="3">Rhodanese-like domain protein</fullName>
    </submittedName>
</protein>
<evidence type="ECO:0000259" key="2">
    <source>
        <dbReference type="PROSITE" id="PS50206"/>
    </source>
</evidence>
<reference evidence="3 4" key="1">
    <citation type="submission" date="2019-02" db="EMBL/GenBank/DDBJ databases">
        <title>Deep-cultivation of Planctomycetes and their phenomic and genomic characterization uncovers novel biology.</title>
        <authorList>
            <person name="Wiegand S."/>
            <person name="Jogler M."/>
            <person name="Boedeker C."/>
            <person name="Pinto D."/>
            <person name="Vollmers J."/>
            <person name="Rivas-Marin E."/>
            <person name="Kohn T."/>
            <person name="Peeters S.H."/>
            <person name="Heuer A."/>
            <person name="Rast P."/>
            <person name="Oberbeckmann S."/>
            <person name="Bunk B."/>
            <person name="Jeske O."/>
            <person name="Meyerdierks A."/>
            <person name="Storesund J.E."/>
            <person name="Kallscheuer N."/>
            <person name="Luecker S."/>
            <person name="Lage O.M."/>
            <person name="Pohl T."/>
            <person name="Merkel B.J."/>
            <person name="Hornburger P."/>
            <person name="Mueller R.-W."/>
            <person name="Bruemmer F."/>
            <person name="Labrenz M."/>
            <person name="Spormann A.M."/>
            <person name="Op den Camp H."/>
            <person name="Overmann J."/>
            <person name="Amann R."/>
            <person name="Jetten M.S.M."/>
            <person name="Mascher T."/>
            <person name="Medema M.H."/>
            <person name="Devos D.P."/>
            <person name="Kaster A.-K."/>
            <person name="Ovreas L."/>
            <person name="Rohde M."/>
            <person name="Galperin M.Y."/>
            <person name="Jogler C."/>
        </authorList>
    </citation>
    <scope>NUCLEOTIDE SEQUENCE [LARGE SCALE GENOMIC DNA]</scope>
    <source>
        <strain evidence="3 4">ETA_A8</strain>
    </source>
</reference>
<dbReference type="SUPFAM" id="SSF52821">
    <property type="entry name" value="Rhodanese/Cell cycle control phosphatase"/>
    <property type="match status" value="1"/>
</dbReference>
<keyword evidence="4" id="KW-1185">Reference proteome</keyword>
<organism evidence="3 4">
    <name type="scientific">Anatilimnocola aggregata</name>
    <dbReference type="NCBI Taxonomy" id="2528021"/>
    <lineage>
        <taxon>Bacteria</taxon>
        <taxon>Pseudomonadati</taxon>
        <taxon>Planctomycetota</taxon>
        <taxon>Planctomycetia</taxon>
        <taxon>Pirellulales</taxon>
        <taxon>Pirellulaceae</taxon>
        <taxon>Anatilimnocola</taxon>
    </lineage>
</organism>
<dbReference type="OrthoDB" id="9800872at2"/>
<dbReference type="Pfam" id="PF00581">
    <property type="entry name" value="Rhodanese"/>
    <property type="match status" value="1"/>
</dbReference>
<dbReference type="AlphaFoldDB" id="A0A517YFN4"/>
<feature type="signal peptide" evidence="1">
    <location>
        <begin position="1"/>
        <end position="31"/>
    </location>
</feature>
<sequence precursor="true">MLNRNACCTRISALLFVAGILIASAPSPVGAQTDKPAATNKRAGTVDAGQLPKAKQTTLGLYVTAAQAYEMWKASPDKVKVIDVRTPEEFAFVGHPEIAWNIPVAFVSYQRKDGKFEYKAEPNKAFVALVKEIAQPTDVLLLTCRSGGRSAMAVNQLAAAGFTKSYNIVDGVEGDLVQDSESVFNGKRMKNGWKNSAPWVYSIDPEKVILEETSSERPQ</sequence>
<dbReference type="RefSeq" id="WP_145092146.1">
    <property type="nucleotide sequence ID" value="NZ_CP036274.1"/>
</dbReference>
<dbReference type="PROSITE" id="PS50206">
    <property type="entry name" value="RHODANESE_3"/>
    <property type="match status" value="1"/>
</dbReference>
<accession>A0A517YFN4</accession>
<evidence type="ECO:0000313" key="3">
    <source>
        <dbReference type="EMBL" id="QDU28982.1"/>
    </source>
</evidence>
<gene>
    <name evidence="3" type="ORF">ETAA8_40880</name>
</gene>
<name>A0A517YFN4_9BACT</name>
<feature type="domain" description="Rhodanese" evidence="2">
    <location>
        <begin position="75"/>
        <end position="182"/>
    </location>
</feature>
<dbReference type="SMART" id="SM00450">
    <property type="entry name" value="RHOD"/>
    <property type="match status" value="1"/>
</dbReference>
<evidence type="ECO:0000313" key="4">
    <source>
        <dbReference type="Proteomes" id="UP000315017"/>
    </source>
</evidence>
<dbReference type="Gene3D" id="3.40.250.10">
    <property type="entry name" value="Rhodanese-like domain"/>
    <property type="match status" value="1"/>
</dbReference>
<dbReference type="InterPro" id="IPR001763">
    <property type="entry name" value="Rhodanese-like_dom"/>
</dbReference>
<keyword evidence="1" id="KW-0732">Signal</keyword>
<feature type="chain" id="PRO_5021923892" evidence="1">
    <location>
        <begin position="32"/>
        <end position="219"/>
    </location>
</feature>
<dbReference type="Proteomes" id="UP000315017">
    <property type="component" value="Chromosome"/>
</dbReference>
<dbReference type="KEGG" id="aagg:ETAA8_40880"/>
<dbReference type="PANTHER" id="PTHR45431">
    <property type="entry name" value="RHODANESE-LIKE DOMAIN-CONTAINING PROTEIN 15, CHLOROPLASTIC"/>
    <property type="match status" value="1"/>
</dbReference>
<proteinExistence type="predicted"/>
<dbReference type="PANTHER" id="PTHR45431:SF3">
    <property type="entry name" value="RHODANESE-LIKE DOMAIN-CONTAINING PROTEIN 15, CHLOROPLASTIC"/>
    <property type="match status" value="1"/>
</dbReference>
<dbReference type="EMBL" id="CP036274">
    <property type="protein sequence ID" value="QDU28982.1"/>
    <property type="molecule type" value="Genomic_DNA"/>
</dbReference>
<evidence type="ECO:0000256" key="1">
    <source>
        <dbReference type="SAM" id="SignalP"/>
    </source>
</evidence>